<dbReference type="EC" id="2.7.1.71" evidence="7"/>
<dbReference type="GO" id="GO:0009423">
    <property type="term" value="P:chorismate biosynthetic process"/>
    <property type="evidence" value="ECO:0007669"/>
    <property type="project" value="UniProtKB-UniRule"/>
</dbReference>
<keyword evidence="1 7" id="KW-0028">Amino-acid biosynthesis</keyword>
<dbReference type="RefSeq" id="WP_153718899.1">
    <property type="nucleotide sequence ID" value="NZ_WJPP01000002.1"/>
</dbReference>
<comment type="subunit">
    <text evidence="7">Monomer.</text>
</comment>
<keyword evidence="7" id="KW-0963">Cytoplasm</keyword>
<keyword evidence="3 7" id="KW-0547">Nucleotide-binding</keyword>
<dbReference type="GO" id="GO:0004765">
    <property type="term" value="F:shikimate kinase activity"/>
    <property type="evidence" value="ECO:0007669"/>
    <property type="project" value="UniProtKB-UniRule"/>
</dbReference>
<keyword evidence="2 7" id="KW-0808">Transferase</keyword>
<dbReference type="InterPro" id="IPR027417">
    <property type="entry name" value="P-loop_NTPase"/>
</dbReference>
<evidence type="ECO:0000256" key="2">
    <source>
        <dbReference type="ARBA" id="ARBA00022679"/>
    </source>
</evidence>
<feature type="binding site" evidence="7">
    <location>
        <position position="83"/>
    </location>
    <ligand>
        <name>substrate</name>
    </ligand>
</feature>
<keyword evidence="5 7" id="KW-0067">ATP-binding</keyword>
<evidence type="ECO:0000256" key="4">
    <source>
        <dbReference type="ARBA" id="ARBA00022777"/>
    </source>
</evidence>
<dbReference type="GO" id="GO:0000287">
    <property type="term" value="F:magnesium ion binding"/>
    <property type="evidence" value="ECO:0007669"/>
    <property type="project" value="UniProtKB-UniRule"/>
</dbReference>
<dbReference type="Gene3D" id="3.40.50.300">
    <property type="entry name" value="P-loop containing nucleotide triphosphate hydrolases"/>
    <property type="match status" value="1"/>
</dbReference>
<accession>A0A6N7QYV3</accession>
<evidence type="ECO:0000313" key="8">
    <source>
        <dbReference type="EMBL" id="MRH77834.1"/>
    </source>
</evidence>
<comment type="similarity">
    <text evidence="7">Belongs to the shikimate kinase family.</text>
</comment>
<comment type="cofactor">
    <cofactor evidence="7">
        <name>Mg(2+)</name>
        <dbReference type="ChEBI" id="CHEBI:18420"/>
    </cofactor>
    <text evidence="7">Binds 1 Mg(2+) ion per subunit.</text>
</comment>
<keyword evidence="4 7" id="KW-0418">Kinase</keyword>
<gene>
    <name evidence="7" type="primary">aroK</name>
    <name evidence="8" type="ORF">GH984_03870</name>
</gene>
<dbReference type="GO" id="GO:0008652">
    <property type="term" value="P:amino acid biosynthetic process"/>
    <property type="evidence" value="ECO:0007669"/>
    <property type="project" value="UniProtKB-KW"/>
</dbReference>
<evidence type="ECO:0000256" key="1">
    <source>
        <dbReference type="ARBA" id="ARBA00022605"/>
    </source>
</evidence>
<keyword evidence="7" id="KW-0479">Metal-binding</keyword>
<evidence type="ECO:0000256" key="3">
    <source>
        <dbReference type="ARBA" id="ARBA00022741"/>
    </source>
</evidence>
<name>A0A6N7QYV3_9GAMM</name>
<comment type="subcellular location">
    <subcellularLocation>
        <location evidence="7">Cytoplasm</location>
    </subcellularLocation>
</comment>
<dbReference type="GO" id="GO:0005829">
    <property type="term" value="C:cytosol"/>
    <property type="evidence" value="ECO:0007669"/>
    <property type="project" value="TreeGrafter"/>
</dbReference>
<comment type="catalytic activity">
    <reaction evidence="7">
        <text>shikimate + ATP = 3-phosphoshikimate + ADP + H(+)</text>
        <dbReference type="Rhea" id="RHEA:13121"/>
        <dbReference type="ChEBI" id="CHEBI:15378"/>
        <dbReference type="ChEBI" id="CHEBI:30616"/>
        <dbReference type="ChEBI" id="CHEBI:36208"/>
        <dbReference type="ChEBI" id="CHEBI:145989"/>
        <dbReference type="ChEBI" id="CHEBI:456216"/>
        <dbReference type="EC" id="2.7.1.71"/>
    </reaction>
</comment>
<evidence type="ECO:0000313" key="9">
    <source>
        <dbReference type="Proteomes" id="UP000433788"/>
    </source>
</evidence>
<feature type="binding site" evidence="7">
    <location>
        <position position="20"/>
    </location>
    <ligand>
        <name>Mg(2+)</name>
        <dbReference type="ChEBI" id="CHEBI:18420"/>
    </ligand>
</feature>
<sequence length="169" mass="17959">MNTAEKTNVVLIGMPGAGKSTVGVLLARRLGKGFIDTDLLIQARAGQTLQDIVDREGHTALRELEAEVLTALHCHDQVIATGGSAVYSAKAMAALGSNGIIVHLHVPMAVILKRVTDFDTRGIARAANQTLEDLYEEREQLYQHYADISVAVGETDQEGAVTAVLAALA</sequence>
<comment type="function">
    <text evidence="7">Catalyzes the specific phosphorylation of the 3-hydroxyl group of shikimic acid using ATP as a cosubstrate.</text>
</comment>
<organism evidence="8 9">
    <name type="scientific">Spiribacter salilacus</name>
    <dbReference type="NCBI Taxonomy" id="2664894"/>
    <lineage>
        <taxon>Bacteria</taxon>
        <taxon>Pseudomonadati</taxon>
        <taxon>Pseudomonadota</taxon>
        <taxon>Gammaproteobacteria</taxon>
        <taxon>Chromatiales</taxon>
        <taxon>Ectothiorhodospiraceae</taxon>
        <taxon>Spiribacter</taxon>
    </lineage>
</organism>
<dbReference type="EMBL" id="WJPP01000002">
    <property type="protein sequence ID" value="MRH77834.1"/>
    <property type="molecule type" value="Genomic_DNA"/>
</dbReference>
<dbReference type="AlphaFoldDB" id="A0A6N7QYV3"/>
<dbReference type="Pfam" id="PF01202">
    <property type="entry name" value="SKI"/>
    <property type="match status" value="1"/>
</dbReference>
<feature type="binding site" evidence="7">
    <location>
        <position position="138"/>
    </location>
    <ligand>
        <name>substrate</name>
    </ligand>
</feature>
<evidence type="ECO:0000256" key="6">
    <source>
        <dbReference type="ARBA" id="ARBA00023141"/>
    </source>
</evidence>
<keyword evidence="7" id="KW-0460">Magnesium</keyword>
<feature type="binding site" evidence="7">
    <location>
        <begin position="16"/>
        <end position="21"/>
    </location>
    <ligand>
        <name>ATP</name>
        <dbReference type="ChEBI" id="CHEBI:30616"/>
    </ligand>
</feature>
<comment type="pathway">
    <text evidence="7">Metabolic intermediate biosynthesis; chorismate biosynthesis; chorismate from D-erythrose 4-phosphate and phosphoenolpyruvate: step 5/7.</text>
</comment>
<feature type="binding site" evidence="7">
    <location>
        <position position="121"/>
    </location>
    <ligand>
        <name>ATP</name>
        <dbReference type="ChEBI" id="CHEBI:30616"/>
    </ligand>
</feature>
<dbReference type="GO" id="GO:0009073">
    <property type="term" value="P:aromatic amino acid family biosynthetic process"/>
    <property type="evidence" value="ECO:0007669"/>
    <property type="project" value="UniProtKB-KW"/>
</dbReference>
<dbReference type="PANTHER" id="PTHR21087">
    <property type="entry name" value="SHIKIMATE KINASE"/>
    <property type="match status" value="1"/>
</dbReference>
<evidence type="ECO:0000256" key="5">
    <source>
        <dbReference type="ARBA" id="ARBA00022840"/>
    </source>
</evidence>
<evidence type="ECO:0000256" key="7">
    <source>
        <dbReference type="HAMAP-Rule" id="MF_00109"/>
    </source>
</evidence>
<comment type="caution">
    <text evidence="8">The sequence shown here is derived from an EMBL/GenBank/DDBJ whole genome shotgun (WGS) entry which is preliminary data.</text>
</comment>
<dbReference type="SUPFAM" id="SSF52540">
    <property type="entry name" value="P-loop containing nucleoside triphosphate hydrolases"/>
    <property type="match status" value="1"/>
</dbReference>
<dbReference type="InterPro" id="IPR000623">
    <property type="entry name" value="Shikimate_kinase/TSH1"/>
</dbReference>
<dbReference type="HAMAP" id="MF_00109">
    <property type="entry name" value="Shikimate_kinase"/>
    <property type="match status" value="1"/>
</dbReference>
<dbReference type="GO" id="GO:0005524">
    <property type="term" value="F:ATP binding"/>
    <property type="evidence" value="ECO:0007669"/>
    <property type="project" value="UniProtKB-UniRule"/>
</dbReference>
<protein>
    <recommendedName>
        <fullName evidence="7">Shikimate kinase</fullName>
        <shortName evidence="7">SK</shortName>
        <ecNumber evidence="7">2.7.1.71</ecNumber>
    </recommendedName>
</protein>
<keyword evidence="9" id="KW-1185">Reference proteome</keyword>
<dbReference type="InterPro" id="IPR031322">
    <property type="entry name" value="Shikimate/glucono_kinase"/>
</dbReference>
<reference evidence="8 9" key="1">
    <citation type="submission" date="2019-11" db="EMBL/GenBank/DDBJ databases">
        <authorList>
            <person name="Zhang X.Y."/>
        </authorList>
    </citation>
    <scope>NUCLEOTIDE SEQUENCE [LARGE SCALE GENOMIC DNA]</scope>
    <source>
        <strain evidence="8 9">C176</strain>
    </source>
</reference>
<comment type="caution">
    <text evidence="7">Lacks conserved residue(s) required for the propagation of feature annotation.</text>
</comment>
<feature type="binding site" evidence="7">
    <location>
        <position position="38"/>
    </location>
    <ligand>
        <name>substrate</name>
    </ligand>
</feature>
<keyword evidence="6 7" id="KW-0057">Aromatic amino acid biosynthesis</keyword>
<dbReference type="UniPathway" id="UPA00053">
    <property type="reaction ID" value="UER00088"/>
</dbReference>
<proteinExistence type="inferred from homology"/>
<dbReference type="PRINTS" id="PR01100">
    <property type="entry name" value="SHIKIMTKNASE"/>
</dbReference>
<dbReference type="CDD" id="cd00464">
    <property type="entry name" value="SK"/>
    <property type="match status" value="1"/>
</dbReference>
<feature type="binding site" evidence="7">
    <location>
        <position position="62"/>
    </location>
    <ligand>
        <name>substrate</name>
    </ligand>
</feature>
<dbReference type="PANTHER" id="PTHR21087:SF16">
    <property type="entry name" value="SHIKIMATE KINASE 1, CHLOROPLASTIC"/>
    <property type="match status" value="1"/>
</dbReference>
<dbReference type="Proteomes" id="UP000433788">
    <property type="component" value="Unassembled WGS sequence"/>
</dbReference>